<dbReference type="InterPro" id="IPR028978">
    <property type="entry name" value="Chorismate_lyase_/UTRA_dom_sf"/>
</dbReference>
<evidence type="ECO:0000313" key="6">
    <source>
        <dbReference type="EMBL" id="RHW50634.1"/>
    </source>
</evidence>
<dbReference type="InterPro" id="IPR011663">
    <property type="entry name" value="UTRA"/>
</dbReference>
<dbReference type="Gene3D" id="1.10.10.10">
    <property type="entry name" value="Winged helix-like DNA-binding domain superfamily/Winged helix DNA-binding domain"/>
    <property type="match status" value="1"/>
</dbReference>
<dbReference type="GO" id="GO:0045892">
    <property type="term" value="P:negative regulation of DNA-templated transcription"/>
    <property type="evidence" value="ECO:0007669"/>
    <property type="project" value="TreeGrafter"/>
</dbReference>
<keyword evidence="1" id="KW-0678">Repressor</keyword>
<dbReference type="InterPro" id="IPR036390">
    <property type="entry name" value="WH_DNA-bd_sf"/>
</dbReference>
<accession>A0A396SW62</accession>
<dbReference type="GO" id="GO:0003677">
    <property type="term" value="F:DNA binding"/>
    <property type="evidence" value="ECO:0007669"/>
    <property type="project" value="UniProtKB-KW"/>
</dbReference>
<dbReference type="SUPFAM" id="SSF64288">
    <property type="entry name" value="Chorismate lyase-like"/>
    <property type="match status" value="1"/>
</dbReference>
<dbReference type="InterPro" id="IPR050679">
    <property type="entry name" value="Bact_HTH_transcr_reg"/>
</dbReference>
<sequence>MKGITIMHKQPKYVLIANQIEQDILLHKYQCQLPHIDQLAKTYHTSKVTIINSLHFLQYKSIVEPIRGHGTMILTAEEQEISKKDNAVEHVGFTERIKNSQFLTSHVISFDVRKPTHQEISLLKLNKQELVYDIIRSRLLHNIPVRLEYTIMPVKLIPHVTPKILKKSIYHYIEHNLNLKIGKANRTFRADKADAYDQLYLNCQKNDPIFEIEQVCFLTNGLPFEYSQTRNRYDQGEVTLNHV</sequence>
<dbReference type="InterPro" id="IPR036388">
    <property type="entry name" value="WH-like_DNA-bd_sf"/>
</dbReference>
<dbReference type="SMART" id="SM00866">
    <property type="entry name" value="UTRA"/>
    <property type="match status" value="1"/>
</dbReference>
<dbReference type="SUPFAM" id="SSF46785">
    <property type="entry name" value="Winged helix' DNA-binding domain"/>
    <property type="match status" value="1"/>
</dbReference>
<gene>
    <name evidence="6" type="ORF">DS834_04965</name>
    <name evidence="7" type="ORF">DS835_05810</name>
</gene>
<reference evidence="8 9" key="1">
    <citation type="submission" date="2018-07" db="EMBL/GenBank/DDBJ databases">
        <title>Genome sequences of six Lactobacillus spp. isolated from bumble bee guts.</title>
        <authorList>
            <person name="Motta E.V.S."/>
            <person name="Moran N.A."/>
        </authorList>
    </citation>
    <scope>NUCLEOTIDE SEQUENCE [LARGE SCALE GENOMIC DNA]</scope>
    <source>
        <strain evidence="6 9">BI-4G</strain>
        <strain evidence="7 8">OCC3</strain>
    </source>
</reference>
<evidence type="ECO:0000313" key="9">
    <source>
        <dbReference type="Proteomes" id="UP000283380"/>
    </source>
</evidence>
<proteinExistence type="predicted"/>
<dbReference type="PANTHER" id="PTHR44846">
    <property type="entry name" value="MANNOSYL-D-GLYCERATE TRANSPORT/METABOLISM SYSTEM REPRESSOR MNGR-RELATED"/>
    <property type="match status" value="1"/>
</dbReference>
<evidence type="ECO:0000256" key="2">
    <source>
        <dbReference type="ARBA" id="ARBA00023015"/>
    </source>
</evidence>
<dbReference type="FunFam" id="3.40.1410.10:FF:000008">
    <property type="entry name" value="Transcriptional regulator, GntR family"/>
    <property type="match status" value="1"/>
</dbReference>
<evidence type="ECO:0000256" key="1">
    <source>
        <dbReference type="ARBA" id="ARBA00022491"/>
    </source>
</evidence>
<evidence type="ECO:0000259" key="5">
    <source>
        <dbReference type="SMART" id="SM00866"/>
    </source>
</evidence>
<keyword evidence="9" id="KW-1185">Reference proteome</keyword>
<protein>
    <submittedName>
        <fullName evidence="7">GntR family transcriptional regulator</fullName>
    </submittedName>
</protein>
<keyword evidence="4" id="KW-0804">Transcription</keyword>
<keyword evidence="3" id="KW-0238">DNA-binding</keyword>
<dbReference type="Gene3D" id="3.40.1410.10">
    <property type="entry name" value="Chorismate lyase-like"/>
    <property type="match status" value="1"/>
</dbReference>
<dbReference type="Pfam" id="PF07702">
    <property type="entry name" value="UTRA"/>
    <property type="match status" value="1"/>
</dbReference>
<evidence type="ECO:0000313" key="7">
    <source>
        <dbReference type="EMBL" id="RHW54021.1"/>
    </source>
</evidence>
<feature type="domain" description="UbiC transcription regulator-associated" evidence="5">
    <location>
        <begin position="100"/>
        <end position="237"/>
    </location>
</feature>
<comment type="caution">
    <text evidence="7">The sequence shown here is derived from an EMBL/GenBank/DDBJ whole genome shotgun (WGS) entry which is preliminary data.</text>
</comment>
<dbReference type="Proteomes" id="UP000283380">
    <property type="component" value="Unassembled WGS sequence"/>
</dbReference>
<dbReference type="EMBL" id="QOCU01000006">
    <property type="protein sequence ID" value="RHW50634.1"/>
    <property type="molecule type" value="Genomic_DNA"/>
</dbReference>
<keyword evidence="2" id="KW-0805">Transcription regulation</keyword>
<dbReference type="Proteomes" id="UP000265862">
    <property type="component" value="Unassembled WGS sequence"/>
</dbReference>
<dbReference type="AlphaFoldDB" id="A0A396SW62"/>
<evidence type="ECO:0000256" key="4">
    <source>
        <dbReference type="ARBA" id="ARBA00023163"/>
    </source>
</evidence>
<name>A0A396SW62_9LACO</name>
<organism evidence="7 8">
    <name type="scientific">Lactobacillus bombicola</name>
    <dbReference type="NCBI Taxonomy" id="1505723"/>
    <lineage>
        <taxon>Bacteria</taxon>
        <taxon>Bacillati</taxon>
        <taxon>Bacillota</taxon>
        <taxon>Bacilli</taxon>
        <taxon>Lactobacillales</taxon>
        <taxon>Lactobacillaceae</taxon>
        <taxon>Lactobacillus</taxon>
    </lineage>
</organism>
<evidence type="ECO:0000313" key="8">
    <source>
        <dbReference type="Proteomes" id="UP000265862"/>
    </source>
</evidence>
<dbReference type="EMBL" id="QOCV01000008">
    <property type="protein sequence ID" value="RHW54021.1"/>
    <property type="molecule type" value="Genomic_DNA"/>
</dbReference>
<dbReference type="PANTHER" id="PTHR44846:SF4">
    <property type="entry name" value="HTH GNTR-TYPE DOMAIN-CONTAINING PROTEIN"/>
    <property type="match status" value="1"/>
</dbReference>
<evidence type="ECO:0000256" key="3">
    <source>
        <dbReference type="ARBA" id="ARBA00023125"/>
    </source>
</evidence>